<protein>
    <submittedName>
        <fullName evidence="1">Uncharacterized protein</fullName>
    </submittedName>
</protein>
<organism evidence="1 2">
    <name type="scientific">Geobacillus proteiniphilus</name>
    <dbReference type="NCBI Taxonomy" id="860353"/>
    <lineage>
        <taxon>Bacteria</taxon>
        <taxon>Bacillati</taxon>
        <taxon>Bacillota</taxon>
        <taxon>Bacilli</taxon>
        <taxon>Bacillales</taxon>
        <taxon>Anoxybacillaceae</taxon>
        <taxon>Geobacillus</taxon>
    </lineage>
</organism>
<dbReference type="EMBL" id="MQMG01000023">
    <property type="protein sequence ID" value="OKO93180.1"/>
    <property type="molecule type" value="Genomic_DNA"/>
</dbReference>
<accession>A0A1Q5SYZ7</accession>
<evidence type="ECO:0000313" key="2">
    <source>
        <dbReference type="Proteomes" id="UP000186030"/>
    </source>
</evidence>
<gene>
    <name evidence="1" type="ORF">BRO54_2012</name>
</gene>
<proteinExistence type="predicted"/>
<dbReference type="AlphaFoldDB" id="A0A1Q5SYZ7"/>
<sequence>MGIDAQGAAWLISSEKEKKAVPKTFLLDSPYWFGEREEHASI</sequence>
<evidence type="ECO:0000313" key="1">
    <source>
        <dbReference type="EMBL" id="OKO93180.1"/>
    </source>
</evidence>
<reference evidence="2" key="2">
    <citation type="submission" date="2017-01" db="EMBL/GenBank/DDBJ databases">
        <title>Genome sequencing and annotation of Geobacillus sp. 1017, a Hydrocarbon-Oxidizing Thermophilic Bacterium Isolated from a Heavy Oil Reservoir (China).</title>
        <authorList>
            <person name="Kadnikov V.V."/>
            <person name="Mardanov A.V."/>
            <person name="Poltaraus A.B."/>
            <person name="Sokolova D.S."/>
            <person name="Semenova E.M."/>
            <person name="Ravin N.V."/>
            <person name="Tourova T.P."/>
            <person name="Nazina T.N."/>
        </authorList>
    </citation>
    <scope>NUCLEOTIDE SEQUENCE [LARGE SCALE GENOMIC DNA]</scope>
    <source>
        <strain evidence="2">1017</strain>
    </source>
</reference>
<name>A0A1Q5SYZ7_9BACL</name>
<dbReference type="Proteomes" id="UP000186030">
    <property type="component" value="Unassembled WGS sequence"/>
</dbReference>
<reference evidence="1 2" key="1">
    <citation type="submission" date="2016-11" db="EMBL/GenBank/DDBJ databases">
        <authorList>
            <person name="Kadnikov V."/>
            <person name="Nazina T."/>
        </authorList>
    </citation>
    <scope>NUCLEOTIDE SEQUENCE [LARGE SCALE GENOMIC DNA]</scope>
    <source>
        <strain evidence="1 2">1017</strain>
    </source>
</reference>
<comment type="caution">
    <text evidence="1">The sequence shown here is derived from an EMBL/GenBank/DDBJ whole genome shotgun (WGS) entry which is preliminary data.</text>
</comment>